<proteinExistence type="predicted"/>
<comment type="caution">
    <text evidence="1">The sequence shown here is derived from an EMBL/GenBank/DDBJ whole genome shotgun (WGS) entry which is preliminary data.</text>
</comment>
<reference evidence="1 2" key="1">
    <citation type="submission" date="2022-05" db="EMBL/GenBank/DDBJ databases">
        <authorList>
            <person name="Park J.-S."/>
        </authorList>
    </citation>
    <scope>NUCLEOTIDE SEQUENCE [LARGE SCALE GENOMIC DNA]</scope>
    <source>
        <strain evidence="1 2">2012CJ34-2</strain>
    </source>
</reference>
<dbReference type="Proteomes" id="UP001203338">
    <property type="component" value="Unassembled WGS sequence"/>
</dbReference>
<organism evidence="1 2">
    <name type="scientific">Parendozoicomonas callyspongiae</name>
    <dbReference type="NCBI Taxonomy" id="2942213"/>
    <lineage>
        <taxon>Bacteria</taxon>
        <taxon>Pseudomonadati</taxon>
        <taxon>Pseudomonadota</taxon>
        <taxon>Gammaproteobacteria</taxon>
        <taxon>Oceanospirillales</taxon>
        <taxon>Endozoicomonadaceae</taxon>
        <taxon>Parendozoicomonas</taxon>
    </lineage>
</organism>
<dbReference type="RefSeq" id="WP_249701504.1">
    <property type="nucleotide sequence ID" value="NZ_JAMFLX010000034.1"/>
</dbReference>
<accession>A0ABT0PMZ3</accession>
<evidence type="ECO:0000313" key="1">
    <source>
        <dbReference type="EMBL" id="MCL6271843.1"/>
    </source>
</evidence>
<sequence>MSVRTGLIHLLCILFLFPIYAAAEQLDDQWLNQKLHKYKPRIELWQNGWLAVHGTSAVADAYRASRTHNRACERVHAVSAASAALGAADLLFRPVIPNQSNDDPEQQMRTLAENIRWRKSWKGHFDGWLTAIAGAFITAAGPGKDSDAVEFFLLAGLVTELEIWSLPSGAVKDWDRYLSGHHEGFPSRKRDSSPSHAPLVQTIPHGLKLTWLF</sequence>
<name>A0ABT0PMZ3_9GAMM</name>
<gene>
    <name evidence="1" type="ORF">M3P05_18135</name>
</gene>
<keyword evidence="2" id="KW-1185">Reference proteome</keyword>
<dbReference type="EMBL" id="JAMFLX010000034">
    <property type="protein sequence ID" value="MCL6271843.1"/>
    <property type="molecule type" value="Genomic_DNA"/>
</dbReference>
<evidence type="ECO:0000313" key="2">
    <source>
        <dbReference type="Proteomes" id="UP001203338"/>
    </source>
</evidence>
<protein>
    <submittedName>
        <fullName evidence="1">Uncharacterized protein</fullName>
    </submittedName>
</protein>